<reference evidence="2 3" key="1">
    <citation type="submission" date="2019-02" db="EMBL/GenBank/DDBJ databases">
        <title>Siculibacillus lacustris gen. nov., sp. nov., a new rosette-forming bacterium isolated from a freshwater crater lake (Lake St. Ana, Romania).</title>
        <authorList>
            <person name="Felfoldi T."/>
            <person name="Marton Z."/>
            <person name="Szabo A."/>
            <person name="Mentes A."/>
            <person name="Boka K."/>
            <person name="Marialigeti K."/>
            <person name="Mathe I."/>
            <person name="Koncz M."/>
            <person name="Schumann P."/>
            <person name="Toth E."/>
        </authorList>
    </citation>
    <scope>NUCLEOTIDE SEQUENCE [LARGE SCALE GENOMIC DNA]</scope>
    <source>
        <strain evidence="2 3">SA-279</strain>
    </source>
</reference>
<dbReference type="PANTHER" id="PTHR23150:SF19">
    <property type="entry name" value="FORMYLGLYCINE-GENERATING ENZYME"/>
    <property type="match status" value="1"/>
</dbReference>
<dbReference type="Proteomes" id="UP000292781">
    <property type="component" value="Unassembled WGS sequence"/>
</dbReference>
<dbReference type="PANTHER" id="PTHR23150">
    <property type="entry name" value="SULFATASE MODIFYING FACTOR 1, 2"/>
    <property type="match status" value="1"/>
</dbReference>
<dbReference type="SUPFAM" id="SSF56436">
    <property type="entry name" value="C-type lectin-like"/>
    <property type="match status" value="1"/>
</dbReference>
<comment type="caution">
    <text evidence="2">The sequence shown here is derived from an EMBL/GenBank/DDBJ whole genome shotgun (WGS) entry which is preliminary data.</text>
</comment>
<keyword evidence="3" id="KW-1185">Reference proteome</keyword>
<dbReference type="AlphaFoldDB" id="A0A4Q9VGW7"/>
<sequence length="296" mass="31414">MSIPRHRVLLSSGLATVVAVGMLIGTPTMPPTDSTDLVILPPTTVTYRAAGDFSRDGSGVDAPVVAVTFERPLAVMRTQVSAAAYRACVAAKACDGPDDADEAPARDDLPAVGLSWRDATAYAAWLSRTTGHHYRLPTDAEWVRLAAEAHVEETAVAAADPRDPARRWLAAYAAESAKAAPIDRKPRPFGHFGTNSHGLADVAGNVWEWTDGCWSRHVDGAGAGPRETRNCGVRVVEGRHRGYVSDFVRDPRSGGCSVGTPPSNLGARLIRDDPDLTLPQRLAALVASILPTAALR</sequence>
<organism evidence="2 3">
    <name type="scientific">Siculibacillus lacustris</name>
    <dbReference type="NCBI Taxonomy" id="1549641"/>
    <lineage>
        <taxon>Bacteria</taxon>
        <taxon>Pseudomonadati</taxon>
        <taxon>Pseudomonadota</taxon>
        <taxon>Alphaproteobacteria</taxon>
        <taxon>Hyphomicrobiales</taxon>
        <taxon>Ancalomicrobiaceae</taxon>
        <taxon>Siculibacillus</taxon>
    </lineage>
</organism>
<gene>
    <name evidence="2" type="ORF">EYW49_19455</name>
</gene>
<feature type="domain" description="Sulfatase-modifying factor enzyme-like" evidence="1">
    <location>
        <begin position="37"/>
        <end position="271"/>
    </location>
</feature>
<dbReference type="Gene3D" id="3.90.1580.10">
    <property type="entry name" value="paralog of FGE (formylglycine-generating enzyme)"/>
    <property type="match status" value="1"/>
</dbReference>
<protein>
    <submittedName>
        <fullName evidence="2">Formylglycine-generating enzyme family protein</fullName>
    </submittedName>
</protein>
<evidence type="ECO:0000313" key="3">
    <source>
        <dbReference type="Proteomes" id="UP000292781"/>
    </source>
</evidence>
<dbReference type="InterPro" id="IPR016187">
    <property type="entry name" value="CTDL_fold"/>
</dbReference>
<evidence type="ECO:0000313" key="2">
    <source>
        <dbReference type="EMBL" id="TBW33778.1"/>
    </source>
</evidence>
<dbReference type="EMBL" id="SJFN01000039">
    <property type="protein sequence ID" value="TBW33778.1"/>
    <property type="molecule type" value="Genomic_DNA"/>
</dbReference>
<proteinExistence type="predicted"/>
<dbReference type="InterPro" id="IPR042095">
    <property type="entry name" value="SUMF_sf"/>
</dbReference>
<dbReference type="RefSeq" id="WP_131311295.1">
    <property type="nucleotide sequence ID" value="NZ_SJFN01000039.1"/>
</dbReference>
<name>A0A4Q9VGW7_9HYPH</name>
<dbReference type="Pfam" id="PF03781">
    <property type="entry name" value="FGE-sulfatase"/>
    <property type="match status" value="1"/>
</dbReference>
<accession>A0A4Q9VGW7</accession>
<dbReference type="InterPro" id="IPR051043">
    <property type="entry name" value="Sulfatase_Mod_Factor_Kinase"/>
</dbReference>
<evidence type="ECO:0000259" key="1">
    <source>
        <dbReference type="Pfam" id="PF03781"/>
    </source>
</evidence>
<dbReference type="OrthoDB" id="9768004at2"/>
<dbReference type="InterPro" id="IPR005532">
    <property type="entry name" value="SUMF_dom"/>
</dbReference>
<dbReference type="GO" id="GO:0120147">
    <property type="term" value="F:formylglycine-generating oxidase activity"/>
    <property type="evidence" value="ECO:0007669"/>
    <property type="project" value="TreeGrafter"/>
</dbReference>